<reference evidence="1 2" key="1">
    <citation type="submission" date="2021-03" db="EMBL/GenBank/DDBJ databases">
        <title>Paenibacillus artemisicola MWE-103 whole genome sequence.</title>
        <authorList>
            <person name="Ham Y.J."/>
        </authorList>
    </citation>
    <scope>NUCLEOTIDE SEQUENCE [LARGE SCALE GENOMIC DNA]</scope>
    <source>
        <strain evidence="1 2">MWE-103</strain>
    </source>
</reference>
<evidence type="ECO:0000313" key="1">
    <source>
        <dbReference type="EMBL" id="MBO7745775.1"/>
    </source>
</evidence>
<proteinExistence type="predicted"/>
<dbReference type="InterPro" id="IPR015943">
    <property type="entry name" value="WD40/YVTN_repeat-like_dom_sf"/>
</dbReference>
<sequence>MPNIAYVAKSDETIAVVNVDTNVVLSTIPIGFVTNWIALTSDAKKAYLANQFNNTINVLDLTSETIVAVIPLGSFNNQANQPKQIFVHPNGLAYSANVSGTVSIIDTTSDTLITTVPVGQGISDMELSPDGNYFYIVHDLAVSQFSTITNGVTNTILISNIAGDLTVSPDGQFVYVAIPGNIFFPNNLVVVVDIALSMQTATVTVGNRPEKIDINSIGSRVYVANAGSGDVSVIDVPTNTVIATIPVGTTPNFQVITPDFGSQDYVARSGGITAINSTTFTPSPVVINATPIRMVITPDGSKLIATAASTFLAIVNTQTNTLITEVELGASSGFIALAPQVSQTQELVYTTGIVMNLEDGLSLAQTVSVNVLNESYLRDVIVEVLAFAIPTLGSKTPIGHHLFLVPSDAADMKAVDVSGVANYEIQVKISGLDLANVVLSIYGLNAMGNVISDQIEQQGVLIAMPGLSFAP</sequence>
<dbReference type="InterPro" id="IPR011964">
    <property type="entry name" value="YVTN_b-propeller_repeat"/>
</dbReference>
<accession>A0ABS3WBS5</accession>
<dbReference type="RefSeq" id="WP_208848605.1">
    <property type="nucleotide sequence ID" value="NZ_JAGGDJ010000012.1"/>
</dbReference>
<gene>
    <name evidence="1" type="ORF">I8J29_16325</name>
</gene>
<dbReference type="Gene3D" id="2.130.10.10">
    <property type="entry name" value="YVTN repeat-like/Quinoprotein amine dehydrogenase"/>
    <property type="match status" value="2"/>
</dbReference>
<comment type="caution">
    <text evidence="1">The sequence shown here is derived from an EMBL/GenBank/DDBJ whole genome shotgun (WGS) entry which is preliminary data.</text>
</comment>
<dbReference type="Pfam" id="PF10282">
    <property type="entry name" value="Lactonase"/>
    <property type="match status" value="1"/>
</dbReference>
<dbReference type="Proteomes" id="UP000670947">
    <property type="component" value="Unassembled WGS sequence"/>
</dbReference>
<dbReference type="NCBIfam" id="TIGR02276">
    <property type="entry name" value="beta_rpt_yvtn"/>
    <property type="match status" value="1"/>
</dbReference>
<dbReference type="InterPro" id="IPR011045">
    <property type="entry name" value="N2O_reductase_N"/>
</dbReference>
<evidence type="ECO:0000313" key="2">
    <source>
        <dbReference type="Proteomes" id="UP000670947"/>
    </source>
</evidence>
<dbReference type="SUPFAM" id="SSF50974">
    <property type="entry name" value="Nitrous oxide reductase, N-terminal domain"/>
    <property type="match status" value="2"/>
</dbReference>
<keyword evidence="2" id="KW-1185">Reference proteome</keyword>
<dbReference type="EMBL" id="JAGGDJ010000012">
    <property type="protein sequence ID" value="MBO7745775.1"/>
    <property type="molecule type" value="Genomic_DNA"/>
</dbReference>
<dbReference type="PANTHER" id="PTHR47197:SF3">
    <property type="entry name" value="DIHYDRO-HEME D1 DEHYDROGENASE"/>
    <property type="match status" value="1"/>
</dbReference>
<dbReference type="InterPro" id="IPR051200">
    <property type="entry name" value="Host-pathogen_enzymatic-act"/>
</dbReference>
<organism evidence="1 2">
    <name type="scientific">Paenibacillus artemisiicola</name>
    <dbReference type="NCBI Taxonomy" id="1172618"/>
    <lineage>
        <taxon>Bacteria</taxon>
        <taxon>Bacillati</taxon>
        <taxon>Bacillota</taxon>
        <taxon>Bacilli</taxon>
        <taxon>Bacillales</taxon>
        <taxon>Paenibacillaceae</taxon>
        <taxon>Paenibacillus</taxon>
    </lineage>
</organism>
<name>A0ABS3WBS5_9BACL</name>
<protein>
    <submittedName>
        <fullName evidence="1">Beta-propeller fold lactonase family protein</fullName>
    </submittedName>
</protein>
<dbReference type="InterPro" id="IPR019405">
    <property type="entry name" value="Lactonase_7-beta_prop"/>
</dbReference>
<dbReference type="PANTHER" id="PTHR47197">
    <property type="entry name" value="PROTEIN NIRF"/>
    <property type="match status" value="1"/>
</dbReference>